<dbReference type="PRINTS" id="PR00385">
    <property type="entry name" value="P450"/>
</dbReference>
<comment type="caution">
    <text evidence="7">The sequence shown here is derived from an EMBL/GenBank/DDBJ whole genome shotgun (WGS) entry which is preliminary data.</text>
</comment>
<keyword evidence="3 6" id="KW-0560">Oxidoreductase</keyword>
<dbReference type="GO" id="GO:0006629">
    <property type="term" value="P:lipid metabolic process"/>
    <property type="evidence" value="ECO:0007669"/>
    <property type="project" value="UniProtKB-ARBA"/>
</dbReference>
<dbReference type="InterPro" id="IPR001128">
    <property type="entry name" value="Cyt_P450"/>
</dbReference>
<keyword evidence="6" id="KW-0503">Monooxygenase</keyword>
<organism evidence="7 8">
    <name type="scientific">Phytophthora kernoviae</name>
    <dbReference type="NCBI Taxonomy" id="325452"/>
    <lineage>
        <taxon>Eukaryota</taxon>
        <taxon>Sar</taxon>
        <taxon>Stramenopiles</taxon>
        <taxon>Oomycota</taxon>
        <taxon>Peronosporomycetes</taxon>
        <taxon>Peronosporales</taxon>
        <taxon>Peronosporaceae</taxon>
        <taxon>Phytophthora</taxon>
    </lineage>
</organism>
<comment type="similarity">
    <text evidence="1 6">Belongs to the cytochrome P450 family.</text>
</comment>
<evidence type="ECO:0000313" key="7">
    <source>
        <dbReference type="EMBL" id="RLN48617.1"/>
    </source>
</evidence>
<dbReference type="EMBL" id="MBAD02002282">
    <property type="protein sequence ID" value="RLN48617.1"/>
    <property type="molecule type" value="Genomic_DNA"/>
</dbReference>
<dbReference type="Proteomes" id="UP000284657">
    <property type="component" value="Unassembled WGS sequence"/>
</dbReference>
<evidence type="ECO:0000256" key="5">
    <source>
        <dbReference type="PIRSR" id="PIRSR602401-1"/>
    </source>
</evidence>
<evidence type="ECO:0000256" key="3">
    <source>
        <dbReference type="ARBA" id="ARBA00023002"/>
    </source>
</evidence>
<dbReference type="GO" id="GO:0004497">
    <property type="term" value="F:monooxygenase activity"/>
    <property type="evidence" value="ECO:0007669"/>
    <property type="project" value="UniProtKB-KW"/>
</dbReference>
<dbReference type="Pfam" id="PF00067">
    <property type="entry name" value="p450"/>
    <property type="match status" value="1"/>
</dbReference>
<accession>A0A421FPN0</accession>
<name>A0A421FPN0_9STRA</name>
<keyword evidence="2 5" id="KW-0479">Metal-binding</keyword>
<dbReference type="InterPro" id="IPR036396">
    <property type="entry name" value="Cyt_P450_sf"/>
</dbReference>
<comment type="cofactor">
    <cofactor evidence="5">
        <name>heme</name>
        <dbReference type="ChEBI" id="CHEBI:30413"/>
    </cofactor>
</comment>
<proteinExistence type="inferred from homology"/>
<dbReference type="PROSITE" id="PS00086">
    <property type="entry name" value="CYTOCHROME_P450"/>
    <property type="match status" value="1"/>
</dbReference>
<reference evidence="7 8" key="1">
    <citation type="submission" date="2018-07" db="EMBL/GenBank/DDBJ databases">
        <title>Genome sequencing of oomycete isolates from Chile give support for New Zealand origin for Phytophthora kernoviae and make available the first Nothophytophthora sp. genome.</title>
        <authorList>
            <person name="Studholme D.J."/>
            <person name="Sanfuentes E."/>
            <person name="Panda P."/>
            <person name="Hill R."/>
            <person name="Sambles C."/>
            <person name="Grant M."/>
            <person name="Williams N.M."/>
            <person name="Mcdougal R.L."/>
        </authorList>
    </citation>
    <scope>NUCLEOTIDE SEQUENCE [LARGE SCALE GENOMIC DNA]</scope>
    <source>
        <strain evidence="7">Chile7</strain>
    </source>
</reference>
<keyword evidence="5 6" id="KW-0349">Heme</keyword>
<dbReference type="CDD" id="cd11064">
    <property type="entry name" value="CYP86A"/>
    <property type="match status" value="1"/>
</dbReference>
<gene>
    <name evidence="7" type="ORF">BBJ29_006048</name>
</gene>
<dbReference type="GO" id="GO:0016705">
    <property type="term" value="F:oxidoreductase activity, acting on paired donors, with incorporation or reduction of molecular oxygen"/>
    <property type="evidence" value="ECO:0007669"/>
    <property type="project" value="InterPro"/>
</dbReference>
<sequence>MLTEARTPIQPTRAGRLYSFGTALTANISIATWYSSTHIQIDRLDSSIQVLTSLSMLQSLLEDNLGRYAPVVPGLIAAAVAIALYCSTGTTEQPATKEEKDGKPTVKRVRYLPSKVPYLGNALELLSNSERMHDWIADHIVPFDGEPFMLSLPGKDDMMFIAKPEHIEQVLKTQFENFPKSQHIHDVFFDLLGDGIVITNGEVWKRQRRVLVNLFSARALRENMTPISQKYVVQLRKIFEDAVASKEPIDAFGLMHRYTLDVFAEIGFGTEMKLLEGRYQPFAEAIEESQYIVSARFKQPDPLWKIKRWLNVGSERRLREAVDVIDEHVMGIISAAIERRRLRNEEIKSGESTRPADKDIVSIILDSMETNNQVVDPVEVRNIATAALIAGRDTTADALGWLFHVLSENPSVEEKLRSELLTHIPNLTTDKEYVPTVEEFNEVPYLEATIRELLRILPAGPAIATYCARDTVFPDGTFVPKGTDIGLAFYTTGRLPSVWGEDVAAFKPERFLDPETGKAIQVSSSKFCAFSAGPRICVGRNLAFLEMKIVIANILSRFHLVPEPNQDVTYTQGITLGMKNPLMMRVEAINSQSANTEL</sequence>
<evidence type="ECO:0000256" key="6">
    <source>
        <dbReference type="RuleBase" id="RU000461"/>
    </source>
</evidence>
<dbReference type="InterPro" id="IPR017972">
    <property type="entry name" value="Cyt_P450_CS"/>
</dbReference>
<evidence type="ECO:0000256" key="1">
    <source>
        <dbReference type="ARBA" id="ARBA00010617"/>
    </source>
</evidence>
<evidence type="ECO:0000256" key="4">
    <source>
        <dbReference type="ARBA" id="ARBA00023004"/>
    </source>
</evidence>
<dbReference type="PANTHER" id="PTHR24296">
    <property type="entry name" value="CYTOCHROME P450"/>
    <property type="match status" value="1"/>
</dbReference>
<dbReference type="Gene3D" id="1.10.630.10">
    <property type="entry name" value="Cytochrome P450"/>
    <property type="match status" value="1"/>
</dbReference>
<dbReference type="GO" id="GO:0020037">
    <property type="term" value="F:heme binding"/>
    <property type="evidence" value="ECO:0007669"/>
    <property type="project" value="InterPro"/>
</dbReference>
<evidence type="ECO:0000256" key="2">
    <source>
        <dbReference type="ARBA" id="ARBA00022723"/>
    </source>
</evidence>
<dbReference type="PRINTS" id="PR00463">
    <property type="entry name" value="EP450I"/>
</dbReference>
<dbReference type="AlphaFoldDB" id="A0A421FPN0"/>
<evidence type="ECO:0000313" key="8">
    <source>
        <dbReference type="Proteomes" id="UP000284657"/>
    </source>
</evidence>
<keyword evidence="4 5" id="KW-0408">Iron</keyword>
<evidence type="ECO:0008006" key="9">
    <source>
        <dbReference type="Google" id="ProtNLM"/>
    </source>
</evidence>
<feature type="binding site" description="axial binding residue" evidence="5">
    <location>
        <position position="537"/>
    </location>
    <ligand>
        <name>heme</name>
        <dbReference type="ChEBI" id="CHEBI:30413"/>
    </ligand>
    <ligandPart>
        <name>Fe</name>
        <dbReference type="ChEBI" id="CHEBI:18248"/>
    </ligandPart>
</feature>
<dbReference type="SUPFAM" id="SSF48264">
    <property type="entry name" value="Cytochrome P450"/>
    <property type="match status" value="1"/>
</dbReference>
<dbReference type="GO" id="GO:0005506">
    <property type="term" value="F:iron ion binding"/>
    <property type="evidence" value="ECO:0007669"/>
    <property type="project" value="InterPro"/>
</dbReference>
<dbReference type="InterPro" id="IPR002401">
    <property type="entry name" value="Cyt_P450_E_grp-I"/>
</dbReference>
<protein>
    <recommendedName>
        <fullName evidence="9">Cytochrome P450</fullName>
    </recommendedName>
</protein>